<accession>A0ABZ0WPI9</accession>
<reference evidence="2 3" key="1">
    <citation type="submission" date="2023-12" db="EMBL/GenBank/DDBJ databases">
        <title>Genome sequencing and assembly of bacterial species from a model synthetic community.</title>
        <authorList>
            <person name="Hogle S.L."/>
        </authorList>
    </citation>
    <scope>NUCLEOTIDE SEQUENCE [LARGE SCALE GENOMIC DNA]</scope>
    <source>
        <strain evidence="2 3">HAMBI 2494</strain>
    </source>
</reference>
<dbReference type="Proteomes" id="UP001325479">
    <property type="component" value="Chromosome"/>
</dbReference>
<gene>
    <name evidence="2" type="ORF">U0042_05585</name>
</gene>
<evidence type="ECO:0000313" key="2">
    <source>
        <dbReference type="EMBL" id="WQD79176.1"/>
    </source>
</evidence>
<dbReference type="EMBL" id="CP139965">
    <property type="protein sequence ID" value="WQD79176.1"/>
    <property type="molecule type" value="Genomic_DNA"/>
</dbReference>
<keyword evidence="3" id="KW-1185">Reference proteome</keyword>
<evidence type="ECO:0000313" key="3">
    <source>
        <dbReference type="Proteomes" id="UP001325479"/>
    </source>
</evidence>
<protein>
    <submittedName>
        <fullName evidence="2">DUF4148 domain-containing protein</fullName>
    </submittedName>
</protein>
<proteinExistence type="predicted"/>
<feature type="chain" id="PRO_5047510718" evidence="1">
    <location>
        <begin position="23"/>
        <end position="108"/>
    </location>
</feature>
<dbReference type="InterPro" id="IPR025421">
    <property type="entry name" value="DUF4148"/>
</dbReference>
<sequence>MKTLIRALLLSCALSAPVLAFAQTANAPVTRAEVRADLIQVEKAGYRPGNNDVNYPSDIQAAEAKVAAQDDNTLAAQSMGGVATGSAQSGVAVASATTPGTQSLFLHH</sequence>
<keyword evidence="1" id="KW-0732">Signal</keyword>
<name>A0ABZ0WPI9_9BURK</name>
<dbReference type="Pfam" id="PF13663">
    <property type="entry name" value="DUF4148"/>
    <property type="match status" value="1"/>
</dbReference>
<organism evidence="2 3">
    <name type="scientific">Paraburkholderia kururiensis</name>
    <dbReference type="NCBI Taxonomy" id="984307"/>
    <lineage>
        <taxon>Bacteria</taxon>
        <taxon>Pseudomonadati</taxon>
        <taxon>Pseudomonadota</taxon>
        <taxon>Betaproteobacteria</taxon>
        <taxon>Burkholderiales</taxon>
        <taxon>Burkholderiaceae</taxon>
        <taxon>Paraburkholderia</taxon>
    </lineage>
</organism>
<dbReference type="RefSeq" id="WP_114814508.1">
    <property type="nucleotide sequence ID" value="NZ_CP139965.1"/>
</dbReference>
<evidence type="ECO:0000256" key="1">
    <source>
        <dbReference type="SAM" id="SignalP"/>
    </source>
</evidence>
<feature type="signal peptide" evidence="1">
    <location>
        <begin position="1"/>
        <end position="22"/>
    </location>
</feature>